<dbReference type="Pfam" id="PF02120">
    <property type="entry name" value="Flg_hook"/>
    <property type="match status" value="1"/>
</dbReference>
<feature type="region of interest" description="Disordered" evidence="1">
    <location>
        <begin position="60"/>
        <end position="80"/>
    </location>
</feature>
<feature type="region of interest" description="Disordered" evidence="1">
    <location>
        <begin position="99"/>
        <end position="133"/>
    </location>
</feature>
<sequence length="344" mass="35253">MPNMPVSSHITVIAVAPPVAEQPANQPAATDGALFASLLARQLAQDAVPLSPPIAEARAEGAQVTDDSGTVAGSVPSTTDPAAALPTLPLMPLVSATSQLAPTAGRQDNLPRTGTSKAERAGDAPASLPPVLPQVDAKPAKVADEPFLLPAGVNMAKDAVGARNLDSLDAPASRLAEATPQPLAAWHAQGVAPSRGEIMPAAAVQQPVGSPGWGGEFAQKVVWLNHQGQQFAQIQVTPPQLGPVEIHLSLGQDQANMTFVSPHAPVREAIEAALPRLREMLAESGIQLGNVEVASHSFGQGPRQDGEPGLHQGSHASVAPVLTPARATPAWRGAGREGLVDVFA</sequence>
<keyword evidence="4" id="KW-1185">Reference proteome</keyword>
<name>A0ABV0EB24_9BURK</name>
<dbReference type="Proteomes" id="UP001482231">
    <property type="component" value="Unassembled WGS sequence"/>
</dbReference>
<evidence type="ECO:0000313" key="4">
    <source>
        <dbReference type="Proteomes" id="UP001482231"/>
    </source>
</evidence>
<evidence type="ECO:0000313" key="3">
    <source>
        <dbReference type="EMBL" id="MEO1765855.1"/>
    </source>
</evidence>
<keyword evidence="3" id="KW-0969">Cilium</keyword>
<evidence type="ECO:0000256" key="1">
    <source>
        <dbReference type="SAM" id="MobiDB-lite"/>
    </source>
</evidence>
<dbReference type="PANTHER" id="PTHR37533:SF2">
    <property type="entry name" value="FLAGELLAR HOOK-LENGTH CONTROL PROTEIN"/>
    <property type="match status" value="1"/>
</dbReference>
<feature type="domain" description="Flagellar hook-length control protein-like C-terminal" evidence="2">
    <location>
        <begin position="219"/>
        <end position="300"/>
    </location>
</feature>
<protein>
    <submittedName>
        <fullName evidence="3">Flagellar hook-length control protein FliK</fullName>
    </submittedName>
</protein>
<keyword evidence="3" id="KW-0966">Cell projection</keyword>
<dbReference type="InterPro" id="IPR052563">
    <property type="entry name" value="FliK"/>
</dbReference>
<dbReference type="InterPro" id="IPR038610">
    <property type="entry name" value="FliK-like_C_sf"/>
</dbReference>
<accession>A0ABV0EB24</accession>
<reference evidence="3 4" key="1">
    <citation type="submission" date="2024-02" db="EMBL/GenBank/DDBJ databases">
        <title>New thermophilic sulfur-oxidizing bacteria from a hot springs of the Uzon caldera (Kamchatka, Russia).</title>
        <authorList>
            <person name="Dukat A.M."/>
            <person name="Elcheninov A.G."/>
            <person name="Frolov E.N."/>
        </authorList>
    </citation>
    <scope>NUCLEOTIDE SEQUENCE [LARGE SCALE GENOMIC DNA]</scope>
    <source>
        <strain evidence="3 4">AK1</strain>
    </source>
</reference>
<dbReference type="PANTHER" id="PTHR37533">
    <property type="entry name" value="FLAGELLAR HOOK-LENGTH CONTROL PROTEIN"/>
    <property type="match status" value="1"/>
</dbReference>
<dbReference type="CDD" id="cd17470">
    <property type="entry name" value="T3SS_Flik_C"/>
    <property type="match status" value="1"/>
</dbReference>
<dbReference type="Gene3D" id="3.30.750.140">
    <property type="match status" value="1"/>
</dbReference>
<keyword evidence="3" id="KW-0282">Flagellum</keyword>
<evidence type="ECO:0000259" key="2">
    <source>
        <dbReference type="Pfam" id="PF02120"/>
    </source>
</evidence>
<organism evidence="3 4">
    <name type="scientific">Thiobacter aerophilum</name>
    <dbReference type="NCBI Taxonomy" id="3121275"/>
    <lineage>
        <taxon>Bacteria</taxon>
        <taxon>Pseudomonadati</taxon>
        <taxon>Pseudomonadota</taxon>
        <taxon>Betaproteobacteria</taxon>
        <taxon>Burkholderiales</taxon>
        <taxon>Thiobacteraceae</taxon>
        <taxon>Thiobacter</taxon>
    </lineage>
</organism>
<proteinExistence type="predicted"/>
<feature type="region of interest" description="Disordered" evidence="1">
    <location>
        <begin position="296"/>
        <end position="315"/>
    </location>
</feature>
<comment type="caution">
    <text evidence="3">The sequence shown here is derived from an EMBL/GenBank/DDBJ whole genome shotgun (WGS) entry which is preliminary data.</text>
</comment>
<gene>
    <name evidence="3" type="ORF">V6E02_01290</name>
</gene>
<dbReference type="EMBL" id="JBAJEX010000001">
    <property type="protein sequence ID" value="MEO1765855.1"/>
    <property type="molecule type" value="Genomic_DNA"/>
</dbReference>
<dbReference type="RefSeq" id="WP_347306374.1">
    <property type="nucleotide sequence ID" value="NZ_JBAJEX010000001.1"/>
</dbReference>
<dbReference type="InterPro" id="IPR021136">
    <property type="entry name" value="Flagellar_hook_control-like_C"/>
</dbReference>